<name>A0A0B0EBF7_9BACT</name>
<protein>
    <submittedName>
        <fullName evidence="2">Uncharacterized protein</fullName>
    </submittedName>
</protein>
<organism evidence="2 3">
    <name type="scientific">Candidatus Scalindua brodae</name>
    <dbReference type="NCBI Taxonomy" id="237368"/>
    <lineage>
        <taxon>Bacteria</taxon>
        <taxon>Pseudomonadati</taxon>
        <taxon>Planctomycetota</taxon>
        <taxon>Candidatus Brocadiia</taxon>
        <taxon>Candidatus Brocadiales</taxon>
        <taxon>Candidatus Scalinduaceae</taxon>
        <taxon>Candidatus Scalindua</taxon>
    </lineage>
</organism>
<comment type="caution">
    <text evidence="2">The sequence shown here is derived from an EMBL/GenBank/DDBJ whole genome shotgun (WGS) entry which is preliminary data.</text>
</comment>
<dbReference type="Proteomes" id="UP000030652">
    <property type="component" value="Unassembled WGS sequence"/>
</dbReference>
<proteinExistence type="predicted"/>
<evidence type="ECO:0000313" key="2">
    <source>
        <dbReference type="EMBL" id="KHE90637.1"/>
    </source>
</evidence>
<sequence length="77" mass="8605">MSNDGITPGSEETDSSIKYDDEGNIIDFGGWESEGAKLRHNLTWTPEQILNWLEEANGFNKAIREGTNVLRGNHQEA</sequence>
<accession>A0A0B0EBF7</accession>
<evidence type="ECO:0000313" key="3">
    <source>
        <dbReference type="Proteomes" id="UP000030652"/>
    </source>
</evidence>
<feature type="region of interest" description="Disordered" evidence="1">
    <location>
        <begin position="1"/>
        <end position="20"/>
    </location>
</feature>
<dbReference type="EMBL" id="JRYO01000250">
    <property type="protein sequence ID" value="KHE90637.1"/>
    <property type="molecule type" value="Genomic_DNA"/>
</dbReference>
<gene>
    <name evidence="2" type="ORF">SCABRO_03593</name>
</gene>
<dbReference type="AlphaFoldDB" id="A0A0B0EBF7"/>
<evidence type="ECO:0000256" key="1">
    <source>
        <dbReference type="SAM" id="MobiDB-lite"/>
    </source>
</evidence>
<reference evidence="2 3" key="1">
    <citation type="submission" date="2014-10" db="EMBL/GenBank/DDBJ databases">
        <title>Draft genome of anammox bacterium scalindua brodae, obtained using differential coverage binning of sequence data from two enrichment reactors.</title>
        <authorList>
            <person name="Speth D.R."/>
            <person name="Russ L."/>
            <person name="Kartal B."/>
            <person name="Op den Camp H.J."/>
            <person name="Dutilh B.E."/>
            <person name="Jetten M.S."/>
        </authorList>
    </citation>
    <scope>NUCLEOTIDE SEQUENCE [LARGE SCALE GENOMIC DNA]</scope>
    <source>
        <strain evidence="2">RU1</strain>
    </source>
</reference>